<keyword evidence="3" id="KW-0949">S-adenosyl-L-methionine</keyword>
<dbReference type="PROSITE" id="PS51918">
    <property type="entry name" value="RADICAL_SAM"/>
    <property type="match status" value="1"/>
</dbReference>
<dbReference type="Pfam" id="PF04055">
    <property type="entry name" value="Radical_SAM"/>
    <property type="match status" value="1"/>
</dbReference>
<evidence type="ECO:0000313" key="9">
    <source>
        <dbReference type="Proteomes" id="UP000036923"/>
    </source>
</evidence>
<keyword evidence="9" id="KW-1185">Reference proteome</keyword>
<dbReference type="STRING" id="398512.Bccel_2249"/>
<dbReference type="GO" id="GO:0046872">
    <property type="term" value="F:metal ion binding"/>
    <property type="evidence" value="ECO:0007669"/>
    <property type="project" value="UniProtKB-KW"/>
</dbReference>
<keyword evidence="5" id="KW-0408">Iron</keyword>
<comment type="caution">
    <text evidence="8">The sequence shown here is derived from an EMBL/GenBank/DDBJ whole genome shotgun (WGS) entry which is preliminary data.</text>
</comment>
<keyword evidence="4" id="KW-0479">Metal-binding</keyword>
<dbReference type="InterPro" id="IPR058240">
    <property type="entry name" value="rSAM_sf"/>
</dbReference>
<dbReference type="SMART" id="SM00729">
    <property type="entry name" value="Elp3"/>
    <property type="match status" value="1"/>
</dbReference>
<dbReference type="RefSeq" id="WP_036947350.1">
    <property type="nucleotide sequence ID" value="NZ_KN050765.1"/>
</dbReference>
<dbReference type="SFLD" id="SFLDG01091">
    <property type="entry name" value="uncharacterized_CHP01210-like"/>
    <property type="match status" value="1"/>
</dbReference>
<comment type="cofactor">
    <cofactor evidence="1">
        <name>[4Fe-4S] cluster</name>
        <dbReference type="ChEBI" id="CHEBI:49883"/>
    </cofactor>
</comment>
<dbReference type="Pfam" id="PF16199">
    <property type="entry name" value="Radical_SAM_C"/>
    <property type="match status" value="1"/>
</dbReference>
<evidence type="ECO:0000256" key="1">
    <source>
        <dbReference type="ARBA" id="ARBA00001966"/>
    </source>
</evidence>
<evidence type="ECO:0000256" key="4">
    <source>
        <dbReference type="ARBA" id="ARBA00022723"/>
    </source>
</evidence>
<evidence type="ECO:0000256" key="6">
    <source>
        <dbReference type="ARBA" id="ARBA00023014"/>
    </source>
</evidence>
<dbReference type="PANTHER" id="PTHR11135">
    <property type="entry name" value="HISTONE ACETYLTRANSFERASE-RELATED"/>
    <property type="match status" value="1"/>
</dbReference>
<evidence type="ECO:0000256" key="2">
    <source>
        <dbReference type="ARBA" id="ARBA00022485"/>
    </source>
</evidence>
<dbReference type="PATRIC" id="fig|398512.5.peg.2345"/>
<dbReference type="SFLD" id="SFLDS00029">
    <property type="entry name" value="Radical_SAM"/>
    <property type="match status" value="1"/>
</dbReference>
<proteinExistence type="predicted"/>
<feature type="domain" description="Radical SAM core" evidence="7">
    <location>
        <begin position="13"/>
        <end position="259"/>
    </location>
</feature>
<dbReference type="InterPro" id="IPR006638">
    <property type="entry name" value="Elp3/MiaA/NifB-like_rSAM"/>
</dbReference>
<dbReference type="AlphaFoldDB" id="A0A0L6JMI9"/>
<sequence>MYYNKFSDYLRKKYGTKVYKIPVNIPVTCPNRDGSIGTNGCLFCGEEGAGFENLSNQLSVKKQIEINTRYIGEKYKAEKFIIYFQNYTNTYLSMERFKEYINDSCVNGVVAIYISTRPDCINDMQLSFLQEIKNNMNIDIVIELGLQTVNYHTLKAISRGHLLAEFIDAAIRIKKYNLMTCAHYIVDLPMDNMDDVMEGARIISALGVDQVKCHSMYILEGTGMGDLFKKGLIEPVSLEEYIERIITFLEFLSPEIVIQRIIGRAPKERSLFCNWGTSWWKIHDMIEAKMLEENRFQGLKFNYLNGSACGHLFKNTQ</sequence>
<dbReference type="GO" id="GO:0003824">
    <property type="term" value="F:catalytic activity"/>
    <property type="evidence" value="ECO:0007669"/>
    <property type="project" value="InterPro"/>
</dbReference>
<reference evidence="9" key="1">
    <citation type="submission" date="2015-07" db="EMBL/GenBank/DDBJ databases">
        <title>Near-Complete Genome Sequence of the Cellulolytic Bacterium Bacteroides (Pseudobacteroides) cellulosolvens ATCC 35603.</title>
        <authorList>
            <person name="Dassa B."/>
            <person name="Utturkar S.M."/>
            <person name="Klingeman D.M."/>
            <person name="Hurt R.A."/>
            <person name="Keller M."/>
            <person name="Xu J."/>
            <person name="Reddy Y.H.K."/>
            <person name="Borovok I."/>
            <person name="Grinberg I.R."/>
            <person name="Lamed R."/>
            <person name="Zhivin O."/>
            <person name="Bayer E.A."/>
            <person name="Brown S.D."/>
        </authorList>
    </citation>
    <scope>NUCLEOTIDE SEQUENCE [LARGE SCALE GENOMIC DNA]</scope>
    <source>
        <strain evidence="9">DSM 2933</strain>
    </source>
</reference>
<dbReference type="InterPro" id="IPR007197">
    <property type="entry name" value="rSAM"/>
</dbReference>
<evidence type="ECO:0000313" key="8">
    <source>
        <dbReference type="EMBL" id="KNY26984.1"/>
    </source>
</evidence>
<dbReference type="Proteomes" id="UP000036923">
    <property type="component" value="Unassembled WGS sequence"/>
</dbReference>
<dbReference type="NCBIfam" id="TIGR01212">
    <property type="entry name" value="TIGR01212 family radical SAM protein"/>
    <property type="match status" value="1"/>
</dbReference>
<dbReference type="EMBL" id="LGTC01000001">
    <property type="protein sequence ID" value="KNY26984.1"/>
    <property type="molecule type" value="Genomic_DNA"/>
</dbReference>
<gene>
    <name evidence="8" type="ORF">Bccel_2249</name>
</gene>
<dbReference type="GO" id="GO:0051539">
    <property type="term" value="F:4 iron, 4 sulfur cluster binding"/>
    <property type="evidence" value="ECO:0007669"/>
    <property type="project" value="UniProtKB-KW"/>
</dbReference>
<dbReference type="SUPFAM" id="SSF102114">
    <property type="entry name" value="Radical SAM enzymes"/>
    <property type="match status" value="1"/>
</dbReference>
<dbReference type="PANTHER" id="PTHR11135:SF1">
    <property type="entry name" value="PROTEIN YHCC"/>
    <property type="match status" value="1"/>
</dbReference>
<evidence type="ECO:0000256" key="5">
    <source>
        <dbReference type="ARBA" id="ARBA00023004"/>
    </source>
</evidence>
<accession>A0A0L6JMI9</accession>
<dbReference type="InterPro" id="IPR005911">
    <property type="entry name" value="YhcC-like"/>
</dbReference>
<dbReference type="Gene3D" id="3.80.30.20">
    <property type="entry name" value="tm_1862 like domain"/>
    <property type="match status" value="1"/>
</dbReference>
<dbReference type="SFLD" id="SFLDG01086">
    <property type="entry name" value="elongater_protein-like"/>
    <property type="match status" value="1"/>
</dbReference>
<dbReference type="InterPro" id="IPR039661">
    <property type="entry name" value="ELP3"/>
</dbReference>
<organism evidence="8 9">
    <name type="scientific">Pseudobacteroides cellulosolvens ATCC 35603 = DSM 2933</name>
    <dbReference type="NCBI Taxonomy" id="398512"/>
    <lineage>
        <taxon>Bacteria</taxon>
        <taxon>Bacillati</taxon>
        <taxon>Bacillota</taxon>
        <taxon>Clostridia</taxon>
        <taxon>Eubacteriales</taxon>
        <taxon>Oscillospiraceae</taxon>
        <taxon>Pseudobacteroides</taxon>
    </lineage>
</organism>
<dbReference type="InterPro" id="IPR032432">
    <property type="entry name" value="Radical_SAM_C"/>
</dbReference>
<evidence type="ECO:0000256" key="3">
    <source>
        <dbReference type="ARBA" id="ARBA00022691"/>
    </source>
</evidence>
<dbReference type="OrthoDB" id="9801689at2"/>
<keyword evidence="2" id="KW-0004">4Fe-4S</keyword>
<dbReference type="eggNOG" id="COG1242">
    <property type="taxonomic scope" value="Bacteria"/>
</dbReference>
<protein>
    <recommendedName>
        <fullName evidence="7">Radical SAM core domain-containing protein</fullName>
    </recommendedName>
</protein>
<evidence type="ECO:0000259" key="7">
    <source>
        <dbReference type="PROSITE" id="PS51918"/>
    </source>
</evidence>
<name>A0A0L6JMI9_9FIRM</name>
<dbReference type="InterPro" id="IPR023404">
    <property type="entry name" value="rSAM_horseshoe"/>
</dbReference>
<keyword evidence="6" id="KW-0411">Iron-sulfur</keyword>